<evidence type="ECO:0000313" key="4">
    <source>
        <dbReference type="Proteomes" id="UP001295444"/>
    </source>
</evidence>
<reference evidence="3" key="1">
    <citation type="submission" date="2022-03" db="EMBL/GenBank/DDBJ databases">
        <authorList>
            <person name="Alioto T."/>
            <person name="Alioto T."/>
            <person name="Gomez Garrido J."/>
        </authorList>
    </citation>
    <scope>NUCLEOTIDE SEQUENCE</scope>
</reference>
<dbReference type="GO" id="GO:0006580">
    <property type="term" value="P:ethanolamine metabolic process"/>
    <property type="evidence" value="ECO:0007669"/>
    <property type="project" value="TreeGrafter"/>
</dbReference>
<protein>
    <submittedName>
        <fullName evidence="3">Glycerophosphodiester phosphodiesterase 1</fullName>
    </submittedName>
</protein>
<dbReference type="GO" id="GO:0005886">
    <property type="term" value="C:plasma membrane"/>
    <property type="evidence" value="ECO:0007669"/>
    <property type="project" value="TreeGrafter"/>
</dbReference>
<dbReference type="PROSITE" id="PS51704">
    <property type="entry name" value="GP_PDE"/>
    <property type="match status" value="1"/>
</dbReference>
<evidence type="ECO:0000259" key="2">
    <source>
        <dbReference type="PROSITE" id="PS51704"/>
    </source>
</evidence>
<dbReference type="GO" id="GO:0008889">
    <property type="term" value="F:glycerophosphodiester phosphodiesterase activity"/>
    <property type="evidence" value="ECO:0007669"/>
    <property type="project" value="TreeGrafter"/>
</dbReference>
<dbReference type="EMBL" id="OW240918">
    <property type="protein sequence ID" value="CAH2307076.1"/>
    <property type="molecule type" value="Genomic_DNA"/>
</dbReference>
<dbReference type="InterPro" id="IPR030395">
    <property type="entry name" value="GP_PDE_dom"/>
</dbReference>
<dbReference type="Proteomes" id="UP001295444">
    <property type="component" value="Chromosome 07"/>
</dbReference>
<organism evidence="3 4">
    <name type="scientific">Pelobates cultripes</name>
    <name type="common">Western spadefoot toad</name>
    <dbReference type="NCBI Taxonomy" id="61616"/>
    <lineage>
        <taxon>Eukaryota</taxon>
        <taxon>Metazoa</taxon>
        <taxon>Chordata</taxon>
        <taxon>Craniata</taxon>
        <taxon>Vertebrata</taxon>
        <taxon>Euteleostomi</taxon>
        <taxon>Amphibia</taxon>
        <taxon>Batrachia</taxon>
        <taxon>Anura</taxon>
        <taxon>Pelobatoidea</taxon>
        <taxon>Pelobatidae</taxon>
        <taxon>Pelobates</taxon>
    </lineage>
</organism>
<proteinExistence type="inferred from homology"/>
<dbReference type="Gene3D" id="3.20.20.190">
    <property type="entry name" value="Phosphatidylinositol (PI) phosphodiesterase"/>
    <property type="match status" value="1"/>
</dbReference>
<feature type="domain" description="GP-PDE" evidence="2">
    <location>
        <begin position="62"/>
        <end position="328"/>
    </location>
</feature>
<accession>A0AAD1SPR0</accession>
<dbReference type="GO" id="GO:0070291">
    <property type="term" value="P:N-acylethanolamine metabolic process"/>
    <property type="evidence" value="ECO:0007669"/>
    <property type="project" value="TreeGrafter"/>
</dbReference>
<dbReference type="Pfam" id="PF03009">
    <property type="entry name" value="GDPD"/>
    <property type="match status" value="1"/>
</dbReference>
<dbReference type="PANTHER" id="PTHR46320:SF1">
    <property type="entry name" value="GLYCEROPHOSPHODIESTER PHOSPHODIESTERASE 1"/>
    <property type="match status" value="1"/>
</dbReference>
<dbReference type="AlphaFoldDB" id="A0AAD1SPR0"/>
<evidence type="ECO:0000256" key="1">
    <source>
        <dbReference type="ARBA" id="ARBA00007277"/>
    </source>
</evidence>
<gene>
    <name evidence="3" type="ORF">PECUL_23A031637</name>
</gene>
<dbReference type="PANTHER" id="PTHR46320">
    <property type="entry name" value="GLYCEROPHOSPHODIESTER PHOSPHODIESTERASE 1"/>
    <property type="match status" value="1"/>
</dbReference>
<dbReference type="SUPFAM" id="SSF51695">
    <property type="entry name" value="PLC-like phosphodiesterases"/>
    <property type="match status" value="1"/>
</dbReference>
<dbReference type="GO" id="GO:0006644">
    <property type="term" value="P:phospholipid metabolic process"/>
    <property type="evidence" value="ECO:0007669"/>
    <property type="project" value="TreeGrafter"/>
</dbReference>
<dbReference type="CDD" id="cd08573">
    <property type="entry name" value="GDPD_GDE1"/>
    <property type="match status" value="1"/>
</dbReference>
<comment type="similarity">
    <text evidence="1">Belongs to the glycerophosphoryl diester phosphodiesterase family.</text>
</comment>
<keyword evidence="4" id="KW-1185">Reference proteome</keyword>
<sequence length="328" mass="37463">MLWGESLLASFSTLFLFGLLLTRSPVLSSVLVCALFFLLSAARFQPVPRSRAQQVLKPRGRVSVIAHRGGAHDAPENTLAAIRTAAEHGATGVELDVEFTSDGVPILMHDDTIDRTTDGIGSLRDISYADLRRMNAAAKHRLRNQFQGEKVPTLEEAVRECINYNLTIYFDVKGHANEAAKALRKLYVSYPRLYNSSIVCSFEPSVIYKIRQADQNVITALTHRPWSLSHFGDGKKKFDSFWKHYWYMFLDILLDWGQHNILWNFCGISAFLMQKNYISKEYVDQWNLRGIEVVAWTVNNASEKFYYENILNSSYITDSMVEDCDPHY</sequence>
<name>A0AAD1SPR0_PELCU</name>
<dbReference type="InterPro" id="IPR017946">
    <property type="entry name" value="PLC-like_Pdiesterase_TIM-brl"/>
</dbReference>
<evidence type="ECO:0000313" key="3">
    <source>
        <dbReference type="EMBL" id="CAH2307076.1"/>
    </source>
</evidence>